<protein>
    <submittedName>
        <fullName evidence="2">Putative acetyltransferase YjbC</fullName>
    </submittedName>
</protein>
<evidence type="ECO:0000313" key="2">
    <source>
        <dbReference type="EMBL" id="CEA01571.1"/>
    </source>
</evidence>
<dbReference type="OrthoDB" id="9127144at2"/>
<sequence length="171" mass="20103">MLERLEKSDFEQLYALIDESFPPAEIRNFKGQQKLLDEPGYNVYVLQKNGEILAFIAEWENEKYRFVEHLAVNDKYRSRGLGSKILKEYNARSSKPVVLEVEPPEDDIQVRRVKFYERNGYHLSGFSYPQPVINEGHEQVQLVLMTYPKLLDNSILKEVKAWLDQTVYKSD</sequence>
<organism evidence="2 3">
    <name type="scientific">Jeotgalicoccus saudimassiliensis</name>
    <dbReference type="NCBI Taxonomy" id="1461582"/>
    <lineage>
        <taxon>Bacteria</taxon>
        <taxon>Bacillati</taxon>
        <taxon>Bacillota</taxon>
        <taxon>Bacilli</taxon>
        <taxon>Bacillales</taxon>
        <taxon>Staphylococcaceae</taxon>
        <taxon>Jeotgalicoccus</taxon>
    </lineage>
</organism>
<evidence type="ECO:0000259" key="1">
    <source>
        <dbReference type="PROSITE" id="PS51186"/>
    </source>
</evidence>
<dbReference type="eggNOG" id="COG0454">
    <property type="taxonomic scope" value="Bacteria"/>
</dbReference>
<dbReference type="InterPro" id="IPR016181">
    <property type="entry name" value="Acyl_CoA_acyltransferase"/>
</dbReference>
<gene>
    <name evidence="2" type="primary">yjbC</name>
    <name evidence="2" type="ORF">BN1048_01417</name>
</gene>
<proteinExistence type="predicted"/>
<dbReference type="STRING" id="1461582.BN1048_01417"/>
<dbReference type="InterPro" id="IPR000182">
    <property type="entry name" value="GNAT_dom"/>
</dbReference>
<keyword evidence="2" id="KW-0808">Transferase</keyword>
<dbReference type="GO" id="GO:0016747">
    <property type="term" value="F:acyltransferase activity, transferring groups other than amino-acyl groups"/>
    <property type="evidence" value="ECO:0007669"/>
    <property type="project" value="InterPro"/>
</dbReference>
<dbReference type="SUPFAM" id="SSF55729">
    <property type="entry name" value="Acyl-CoA N-acyltransferases (Nat)"/>
    <property type="match status" value="1"/>
</dbReference>
<dbReference type="RefSeq" id="WP_035811625.1">
    <property type="nucleotide sequence ID" value="NZ_CCSE01000001.1"/>
</dbReference>
<dbReference type="EMBL" id="CCSE01000001">
    <property type="protein sequence ID" value="CEA01571.1"/>
    <property type="molecule type" value="Genomic_DNA"/>
</dbReference>
<dbReference type="Gene3D" id="3.40.630.30">
    <property type="match status" value="1"/>
</dbReference>
<accession>A0A078MA71</accession>
<dbReference type="Pfam" id="PF13508">
    <property type="entry name" value="Acetyltransf_7"/>
    <property type="match status" value="1"/>
</dbReference>
<feature type="domain" description="N-acetyltransferase" evidence="1">
    <location>
        <begin position="1"/>
        <end position="150"/>
    </location>
</feature>
<keyword evidence="3" id="KW-1185">Reference proteome</keyword>
<reference evidence="2 3" key="1">
    <citation type="submission" date="2014-07" db="EMBL/GenBank/DDBJ databases">
        <authorList>
            <person name="Urmite Genomes Urmite Genomes"/>
        </authorList>
    </citation>
    <scope>NUCLEOTIDE SEQUENCE [LARGE SCALE GENOMIC DNA]</scope>
    <source>
        <strain evidence="2 3">13MG44_air</strain>
    </source>
</reference>
<dbReference type="CDD" id="cd04301">
    <property type="entry name" value="NAT_SF"/>
    <property type="match status" value="1"/>
</dbReference>
<dbReference type="Proteomes" id="UP000044136">
    <property type="component" value="Unassembled WGS sequence"/>
</dbReference>
<dbReference type="HOGENOM" id="CLU_105077_1_2_9"/>
<name>A0A078MA71_9STAP</name>
<dbReference type="AlphaFoldDB" id="A0A078MA71"/>
<evidence type="ECO:0000313" key="3">
    <source>
        <dbReference type="Proteomes" id="UP000044136"/>
    </source>
</evidence>
<dbReference type="PROSITE" id="PS51186">
    <property type="entry name" value="GNAT"/>
    <property type="match status" value="1"/>
</dbReference>